<evidence type="ECO:0000256" key="2">
    <source>
        <dbReference type="SAM" id="MobiDB-lite"/>
    </source>
</evidence>
<evidence type="ECO:0000313" key="4">
    <source>
        <dbReference type="EMBL" id="CAA9287390.1"/>
    </source>
</evidence>
<dbReference type="Gene3D" id="1.20.120.330">
    <property type="entry name" value="Nucleotidyltransferases domain 2"/>
    <property type="match status" value="1"/>
</dbReference>
<proteinExistence type="inferred from homology"/>
<evidence type="ECO:0000259" key="3">
    <source>
        <dbReference type="Pfam" id="PF05168"/>
    </source>
</evidence>
<dbReference type="Pfam" id="PF05168">
    <property type="entry name" value="HEPN"/>
    <property type="match status" value="1"/>
</dbReference>
<feature type="compositionally biased region" description="Polar residues" evidence="2">
    <location>
        <begin position="1"/>
        <end position="11"/>
    </location>
</feature>
<name>A0A6J4JTY7_9CHLR</name>
<feature type="domain" description="HEPN" evidence="3">
    <location>
        <begin position="30"/>
        <end position="151"/>
    </location>
</feature>
<dbReference type="InterPro" id="IPR052226">
    <property type="entry name" value="UPF0332_toxin"/>
</dbReference>
<reference evidence="4" key="1">
    <citation type="submission" date="2020-02" db="EMBL/GenBank/DDBJ databases">
        <authorList>
            <person name="Meier V. D."/>
        </authorList>
    </citation>
    <scope>NUCLEOTIDE SEQUENCE</scope>
    <source>
        <strain evidence="4">AVDCRST_MAG77</strain>
    </source>
</reference>
<dbReference type="PANTHER" id="PTHR36565">
    <property type="entry name" value="UPF0332 PROTEIN TM_1000"/>
    <property type="match status" value="1"/>
</dbReference>
<accession>A0A6J4JTY7</accession>
<protein>
    <recommendedName>
        <fullName evidence="3">HEPN domain-containing protein</fullName>
    </recommendedName>
</protein>
<dbReference type="PANTHER" id="PTHR36565:SF1">
    <property type="entry name" value="UPF0332 PROTEIN TM_1000"/>
    <property type="match status" value="1"/>
</dbReference>
<dbReference type="InterPro" id="IPR007842">
    <property type="entry name" value="HEPN_dom"/>
</dbReference>
<sequence length="172" mass="19253">MRLTGESSHQPGSARLRQAAPGEDMIDPNAEAYTQKARQNLAAADTARAAGQYDVAASRAYYAAFLAAVAALWIEGIRPLTERQGTLSHEAVQGEWSGRLVYRRKLYTPEHRATLYSLYKWRIKADYHAERVTAREARQACQQGRQLVQAVLGRLRVDDRLEESHGTEGFGH</sequence>
<comment type="similarity">
    <text evidence="1">Belongs to the UPF0332 family.</text>
</comment>
<feature type="region of interest" description="Disordered" evidence="2">
    <location>
        <begin position="1"/>
        <end position="23"/>
    </location>
</feature>
<organism evidence="4">
    <name type="scientific">uncultured Chloroflexota bacterium</name>
    <dbReference type="NCBI Taxonomy" id="166587"/>
    <lineage>
        <taxon>Bacteria</taxon>
        <taxon>Bacillati</taxon>
        <taxon>Chloroflexota</taxon>
        <taxon>environmental samples</taxon>
    </lineage>
</organism>
<dbReference type="AlphaFoldDB" id="A0A6J4JTY7"/>
<dbReference type="EMBL" id="CADCTC010000231">
    <property type="protein sequence ID" value="CAA9287390.1"/>
    <property type="molecule type" value="Genomic_DNA"/>
</dbReference>
<gene>
    <name evidence="4" type="ORF">AVDCRST_MAG77-4400</name>
</gene>
<evidence type="ECO:0000256" key="1">
    <source>
        <dbReference type="ARBA" id="ARBA00038248"/>
    </source>
</evidence>